<dbReference type="RefSeq" id="XP_025051645.1">
    <property type="nucleotide sequence ID" value="XM_025195860.1"/>
</dbReference>
<reference evidence="3" key="1">
    <citation type="submission" date="2025-08" db="UniProtKB">
        <authorList>
            <consortium name="RefSeq"/>
        </authorList>
    </citation>
    <scope>IDENTIFICATION</scope>
</reference>
<keyword evidence="2" id="KW-1185">Reference proteome</keyword>
<protein>
    <submittedName>
        <fullName evidence="3">S-antigen protein-like</fullName>
    </submittedName>
</protein>
<evidence type="ECO:0000313" key="2">
    <source>
        <dbReference type="Proteomes" id="UP000189705"/>
    </source>
</evidence>
<sequence length="175" mass="17408">MEKGDLGTVFMCRVEHIALQTAIERRSGELQVTGHQDAPTSLDPESKEGNADEGAPGDVSGSHDGTKGGPSVLEQGSGGPSSEEDGGGPGAPQDLDNKKDLAHISEPEGTAKDQSGGDNGAAGTSMRGSAAPEASSDRGAGGVSDMETPSRETQGLGQAAAGDDAVPGGQRRSGQ</sequence>
<organism evidence="2 3">
    <name type="scientific">Alligator sinensis</name>
    <name type="common">Chinese alligator</name>
    <dbReference type="NCBI Taxonomy" id="38654"/>
    <lineage>
        <taxon>Eukaryota</taxon>
        <taxon>Metazoa</taxon>
        <taxon>Chordata</taxon>
        <taxon>Craniata</taxon>
        <taxon>Vertebrata</taxon>
        <taxon>Euteleostomi</taxon>
        <taxon>Archelosauria</taxon>
        <taxon>Archosauria</taxon>
        <taxon>Crocodylia</taxon>
        <taxon>Alligatoridae</taxon>
        <taxon>Alligatorinae</taxon>
        <taxon>Alligator</taxon>
    </lineage>
</organism>
<gene>
    <name evidence="3" type="primary">LOC112549045</name>
</gene>
<evidence type="ECO:0000256" key="1">
    <source>
        <dbReference type="SAM" id="MobiDB-lite"/>
    </source>
</evidence>
<feature type="compositionally biased region" description="Low complexity" evidence="1">
    <location>
        <begin position="154"/>
        <end position="165"/>
    </location>
</feature>
<feature type="region of interest" description="Disordered" evidence="1">
    <location>
        <begin position="25"/>
        <end position="175"/>
    </location>
</feature>
<feature type="compositionally biased region" description="Basic and acidic residues" evidence="1">
    <location>
        <begin position="95"/>
        <end position="111"/>
    </location>
</feature>
<evidence type="ECO:0000313" key="3">
    <source>
        <dbReference type="RefSeq" id="XP_025051645.1"/>
    </source>
</evidence>
<accession>A0A3Q0FZS7</accession>
<dbReference type="Proteomes" id="UP000189705">
    <property type="component" value="Unplaced"/>
</dbReference>
<dbReference type="AlphaFoldDB" id="A0A3Q0FZS7"/>
<name>A0A3Q0FZS7_ALLSI</name>
<proteinExistence type="predicted"/>
<dbReference type="InParanoid" id="A0A3Q0FZS7"/>
<dbReference type="KEGG" id="asn:112549045"/>
<dbReference type="GeneID" id="112549045"/>